<dbReference type="GeneID" id="118408468"/>
<comment type="catalytic activity">
    <reaction evidence="4">
        <text>5,6-dihydrouracil + H2O = 3-(carbamoylamino)propanoate + H(+)</text>
        <dbReference type="Rhea" id="RHEA:16121"/>
        <dbReference type="ChEBI" id="CHEBI:11892"/>
        <dbReference type="ChEBI" id="CHEBI:15377"/>
        <dbReference type="ChEBI" id="CHEBI:15378"/>
        <dbReference type="ChEBI" id="CHEBI:15901"/>
        <dbReference type="EC" id="3.5.2.2"/>
    </reaction>
</comment>
<dbReference type="PANTHER" id="PTHR11647">
    <property type="entry name" value="HYDRANTOINASE/DIHYDROPYRIMIDINASE FAMILY MEMBER"/>
    <property type="match status" value="1"/>
</dbReference>
<dbReference type="AlphaFoldDB" id="A0A9J7KIM3"/>
<dbReference type="KEGG" id="bfo:118408468"/>
<name>A0A9J7KIM3_BRAFL</name>
<organism evidence="7 8">
    <name type="scientific">Branchiostoma floridae</name>
    <name type="common">Florida lancelet</name>
    <name type="synonym">Amphioxus</name>
    <dbReference type="NCBI Taxonomy" id="7739"/>
    <lineage>
        <taxon>Eukaryota</taxon>
        <taxon>Metazoa</taxon>
        <taxon>Chordata</taxon>
        <taxon>Cephalochordata</taxon>
        <taxon>Leptocardii</taxon>
        <taxon>Amphioxiformes</taxon>
        <taxon>Branchiostomatidae</taxon>
        <taxon>Branchiostoma</taxon>
    </lineage>
</organism>
<accession>A0A9J7KIM3</accession>
<keyword evidence="3" id="KW-0597">Phosphoprotein</keyword>
<dbReference type="GO" id="GO:0004157">
    <property type="term" value="F:dihydropyrimidinase activity"/>
    <property type="evidence" value="ECO:0007669"/>
    <property type="project" value="UniProtKB-EC"/>
</dbReference>
<feature type="domain" description="Amidohydrolase-related" evidence="6">
    <location>
        <begin position="11"/>
        <end position="77"/>
    </location>
</feature>
<evidence type="ECO:0000256" key="1">
    <source>
        <dbReference type="ARBA" id="ARBA00001947"/>
    </source>
</evidence>
<protein>
    <recommendedName>
        <fullName evidence="5">dihydropyrimidinase</fullName>
        <ecNumber evidence="5">3.5.2.2</ecNumber>
    </recommendedName>
</protein>
<dbReference type="InterPro" id="IPR011059">
    <property type="entry name" value="Metal-dep_hydrolase_composite"/>
</dbReference>
<dbReference type="RefSeq" id="XP_035665179.1">
    <property type="nucleotide sequence ID" value="XM_035809286.1"/>
</dbReference>
<dbReference type="InterPro" id="IPR050378">
    <property type="entry name" value="Metallo-dep_Hydrolases_sf"/>
</dbReference>
<dbReference type="InterPro" id="IPR006680">
    <property type="entry name" value="Amidohydro-rel"/>
</dbReference>
<reference evidence="8" key="1">
    <citation type="submission" date="2025-08" db="UniProtKB">
        <authorList>
            <consortium name="RefSeq"/>
        </authorList>
    </citation>
    <scope>IDENTIFICATION</scope>
    <source>
        <strain evidence="8">S238N-H82</strain>
        <tissue evidence="8">Testes</tissue>
    </source>
</reference>
<evidence type="ECO:0000256" key="5">
    <source>
        <dbReference type="ARBA" id="ARBA00039113"/>
    </source>
</evidence>
<gene>
    <name evidence="8" type="primary">LOC118408468</name>
</gene>
<comment type="similarity">
    <text evidence="2">Belongs to the metallo-dependent hydrolases superfamily. Hydantoinase/dihydropyrimidinase family.</text>
</comment>
<dbReference type="Gene3D" id="3.20.20.140">
    <property type="entry name" value="Metal-dependent hydrolases"/>
    <property type="match status" value="1"/>
</dbReference>
<evidence type="ECO:0000313" key="8">
    <source>
        <dbReference type="RefSeq" id="XP_035665179.1"/>
    </source>
</evidence>
<dbReference type="SUPFAM" id="SSF51338">
    <property type="entry name" value="Composite domain of metallo-dependent hydrolases"/>
    <property type="match status" value="1"/>
</dbReference>
<evidence type="ECO:0000313" key="7">
    <source>
        <dbReference type="Proteomes" id="UP000001554"/>
    </source>
</evidence>
<dbReference type="Pfam" id="PF01979">
    <property type="entry name" value="Amidohydro_1"/>
    <property type="match status" value="1"/>
</dbReference>
<comment type="cofactor">
    <cofactor evidence="1">
        <name>Zn(2+)</name>
        <dbReference type="ChEBI" id="CHEBI:29105"/>
    </cofactor>
</comment>
<evidence type="ECO:0000256" key="2">
    <source>
        <dbReference type="ARBA" id="ARBA00008829"/>
    </source>
</evidence>
<evidence type="ECO:0000256" key="4">
    <source>
        <dbReference type="ARBA" id="ARBA00036696"/>
    </source>
</evidence>
<evidence type="ECO:0000259" key="6">
    <source>
        <dbReference type="Pfam" id="PF01979"/>
    </source>
</evidence>
<evidence type="ECO:0000256" key="3">
    <source>
        <dbReference type="ARBA" id="ARBA00022553"/>
    </source>
</evidence>
<dbReference type="EC" id="3.5.2.2" evidence="5"/>
<dbReference type="Gene3D" id="2.30.40.10">
    <property type="entry name" value="Urease, subunit C, domain 1"/>
    <property type="match status" value="1"/>
</dbReference>
<proteinExistence type="inferred from homology"/>
<dbReference type="OrthoDB" id="10258955at2759"/>
<dbReference type="FunFam" id="3.20.20.140:FF:000217">
    <property type="entry name" value="Dihydropyrimidinase-related protein 1"/>
    <property type="match status" value="1"/>
</dbReference>
<dbReference type="Proteomes" id="UP000001554">
    <property type="component" value="Unplaced"/>
</dbReference>
<dbReference type="PANTHER" id="PTHR11647:SF1">
    <property type="entry name" value="COLLAPSIN RESPONSE MEDIATOR PROTEIN"/>
    <property type="match status" value="1"/>
</dbReference>
<keyword evidence="7" id="KW-1185">Reference proteome</keyword>
<sequence length="111" mass="12034">MSIVWEKGVHAGKLDENQFVAVTSSNAAKVFNLYPRKGRIAVGSDADIVVWDPEATRKISAATHHQAVDFNIFEGQVCHGVPVYVLSRGMVVVEDGGHVMVTQGAGKYIPR</sequence>